<dbReference type="GO" id="GO:0005840">
    <property type="term" value="C:ribosome"/>
    <property type="evidence" value="ECO:0007669"/>
    <property type="project" value="UniProtKB-KW"/>
</dbReference>
<dbReference type="InterPro" id="IPR000630">
    <property type="entry name" value="Ribosomal_uS8"/>
</dbReference>
<proteinExistence type="inferred from homology"/>
<dbReference type="InterPro" id="IPR047863">
    <property type="entry name" value="Ribosomal_uS8_CS"/>
</dbReference>
<evidence type="ECO:0000256" key="5">
    <source>
        <dbReference type="HAMAP-Rule" id="MF_01302"/>
    </source>
</evidence>
<dbReference type="PANTHER" id="PTHR11758">
    <property type="entry name" value="40S RIBOSOMAL PROTEIN S15A"/>
    <property type="match status" value="1"/>
</dbReference>
<reference evidence="8" key="1">
    <citation type="submission" date="2017-09" db="EMBL/GenBank/DDBJ databases">
        <title>Depth-based differentiation of microbial function through sediment-hosted aquifers and enrichment of novel symbionts in the deep terrestrial subsurface.</title>
        <authorList>
            <person name="Probst A.J."/>
            <person name="Ladd B."/>
            <person name="Jarett J.K."/>
            <person name="Geller-Mcgrath D.E."/>
            <person name="Sieber C.M.K."/>
            <person name="Emerson J.B."/>
            <person name="Anantharaman K."/>
            <person name="Thomas B.C."/>
            <person name="Malmstrom R."/>
            <person name="Stieglmeier M."/>
            <person name="Klingl A."/>
            <person name="Woyke T."/>
            <person name="Ryan C.M."/>
            <person name="Banfield J.F."/>
        </authorList>
    </citation>
    <scope>NUCLEOTIDE SEQUENCE [LARGE SCALE GENOMIC DNA]</scope>
</reference>
<dbReference type="GO" id="GO:0005737">
    <property type="term" value="C:cytoplasm"/>
    <property type="evidence" value="ECO:0007669"/>
    <property type="project" value="UniProtKB-ARBA"/>
</dbReference>
<dbReference type="PROSITE" id="PS00053">
    <property type="entry name" value="RIBOSOMAL_S8"/>
    <property type="match status" value="1"/>
</dbReference>
<comment type="function">
    <text evidence="5">One of the primary rRNA binding proteins, it binds directly to 16S rRNA central domain where it helps coordinate assembly of the platform of the 30S subunit.</text>
</comment>
<evidence type="ECO:0000256" key="4">
    <source>
        <dbReference type="ARBA" id="ARBA00035258"/>
    </source>
</evidence>
<dbReference type="InterPro" id="IPR035987">
    <property type="entry name" value="Ribosomal_uS8_sf"/>
</dbReference>
<dbReference type="Gene3D" id="3.30.1370.30">
    <property type="match status" value="1"/>
</dbReference>
<dbReference type="FunFam" id="3.30.1490.10:FF:000001">
    <property type="entry name" value="30S ribosomal protein S8"/>
    <property type="match status" value="1"/>
</dbReference>
<accession>A0A2H0WLG3</accession>
<dbReference type="Gene3D" id="3.30.1490.10">
    <property type="match status" value="1"/>
</dbReference>
<dbReference type="GO" id="GO:0006412">
    <property type="term" value="P:translation"/>
    <property type="evidence" value="ECO:0007669"/>
    <property type="project" value="UniProtKB-UniRule"/>
</dbReference>
<evidence type="ECO:0000256" key="6">
    <source>
        <dbReference type="RuleBase" id="RU003660"/>
    </source>
</evidence>
<evidence type="ECO:0000256" key="3">
    <source>
        <dbReference type="ARBA" id="ARBA00023274"/>
    </source>
</evidence>
<dbReference type="EMBL" id="PEZL01000021">
    <property type="protein sequence ID" value="PIS13494.1"/>
    <property type="molecule type" value="Genomic_DNA"/>
</dbReference>
<organism evidence="7 8">
    <name type="scientific">Candidatus Tagabacteria bacterium CG09_land_8_20_14_0_10_41_14</name>
    <dbReference type="NCBI Taxonomy" id="1975021"/>
    <lineage>
        <taxon>Bacteria</taxon>
        <taxon>Candidatus Tagaibacteriota</taxon>
    </lineage>
</organism>
<keyword evidence="3 5" id="KW-0687">Ribonucleoprotein</keyword>
<evidence type="ECO:0000256" key="2">
    <source>
        <dbReference type="ARBA" id="ARBA00022980"/>
    </source>
</evidence>
<dbReference type="GO" id="GO:1990904">
    <property type="term" value="C:ribonucleoprotein complex"/>
    <property type="evidence" value="ECO:0007669"/>
    <property type="project" value="UniProtKB-KW"/>
</dbReference>
<name>A0A2H0WLG3_9BACT</name>
<gene>
    <name evidence="5" type="primary">rpsH</name>
    <name evidence="7" type="ORF">COT67_01525</name>
</gene>
<evidence type="ECO:0000313" key="8">
    <source>
        <dbReference type="Proteomes" id="UP000230353"/>
    </source>
</evidence>
<comment type="caution">
    <text evidence="7">The sequence shown here is derived from an EMBL/GenBank/DDBJ whole genome shotgun (WGS) entry which is preliminary data.</text>
</comment>
<dbReference type="GO" id="GO:0003735">
    <property type="term" value="F:structural constituent of ribosome"/>
    <property type="evidence" value="ECO:0007669"/>
    <property type="project" value="InterPro"/>
</dbReference>
<evidence type="ECO:0000256" key="1">
    <source>
        <dbReference type="ARBA" id="ARBA00006471"/>
    </source>
</evidence>
<dbReference type="HAMAP" id="MF_01302_B">
    <property type="entry name" value="Ribosomal_uS8_B"/>
    <property type="match status" value="1"/>
</dbReference>
<evidence type="ECO:0000313" key="7">
    <source>
        <dbReference type="EMBL" id="PIS13494.1"/>
    </source>
</evidence>
<keyword evidence="2 5" id="KW-0689">Ribosomal protein</keyword>
<dbReference type="Pfam" id="PF00410">
    <property type="entry name" value="Ribosomal_S8"/>
    <property type="match status" value="1"/>
</dbReference>
<dbReference type="Proteomes" id="UP000230353">
    <property type="component" value="Unassembled WGS sequence"/>
</dbReference>
<sequence length="130" mass="14855">MMTDSIADMFTRIRNGYKAGHESVSIPYSKIKMELAKLLEKRGYIKEVARLGKKNRKIIDIVLVYKNDKPPFEKIRRISKPSRRVYVSYSEIYPVRGGRGINILSTPKGVLTGEEARKQKVGGELIGEVW</sequence>
<keyword evidence="5" id="KW-0699">rRNA-binding</keyword>
<keyword evidence="5" id="KW-0694">RNA-binding</keyword>
<comment type="similarity">
    <text evidence="1 5 6">Belongs to the universal ribosomal protein uS8 family.</text>
</comment>
<dbReference type="AlphaFoldDB" id="A0A2H0WLG3"/>
<protein>
    <recommendedName>
        <fullName evidence="4 5">Small ribosomal subunit protein uS8</fullName>
    </recommendedName>
</protein>
<dbReference type="NCBIfam" id="NF001109">
    <property type="entry name" value="PRK00136.1"/>
    <property type="match status" value="1"/>
</dbReference>
<dbReference type="SUPFAM" id="SSF56047">
    <property type="entry name" value="Ribosomal protein S8"/>
    <property type="match status" value="1"/>
</dbReference>
<dbReference type="GO" id="GO:0019843">
    <property type="term" value="F:rRNA binding"/>
    <property type="evidence" value="ECO:0007669"/>
    <property type="project" value="UniProtKB-UniRule"/>
</dbReference>
<comment type="subunit">
    <text evidence="5">Part of the 30S ribosomal subunit. Contacts proteins S5 and S12.</text>
</comment>